<gene>
    <name evidence="2" type="ORF">GCM10023322_68460</name>
</gene>
<keyword evidence="3" id="KW-1185">Reference proteome</keyword>
<proteinExistence type="predicted"/>
<protein>
    <submittedName>
        <fullName evidence="2">Uncharacterized protein</fullName>
    </submittedName>
</protein>
<comment type="caution">
    <text evidence="2">The sequence shown here is derived from an EMBL/GenBank/DDBJ whole genome shotgun (WGS) entry which is preliminary data.</text>
</comment>
<evidence type="ECO:0000313" key="3">
    <source>
        <dbReference type="Proteomes" id="UP001501570"/>
    </source>
</evidence>
<evidence type="ECO:0000256" key="1">
    <source>
        <dbReference type="SAM" id="MobiDB-lite"/>
    </source>
</evidence>
<reference evidence="3" key="1">
    <citation type="journal article" date="2019" name="Int. J. Syst. Evol. Microbiol.">
        <title>The Global Catalogue of Microorganisms (GCM) 10K type strain sequencing project: providing services to taxonomists for standard genome sequencing and annotation.</title>
        <authorList>
            <consortium name="The Broad Institute Genomics Platform"/>
            <consortium name="The Broad Institute Genome Sequencing Center for Infectious Disease"/>
            <person name="Wu L."/>
            <person name="Ma J."/>
        </authorList>
    </citation>
    <scope>NUCLEOTIDE SEQUENCE [LARGE SCALE GENOMIC DNA]</scope>
    <source>
        <strain evidence="3">JCM 18304</strain>
    </source>
</reference>
<name>A0ABP9SMJ6_9ACTN</name>
<sequence length="346" mass="38327">MGVRGRADLGPFDRPSPGNSSRSRYLRQRGVEATIPITGDQAANRRRNGRSGGGPLASDPETYKRRRAVECRSTGCSVRRCGLRLRSERRAGSPRPGIVAARFSGKGSFRSWVARHCWPTVNDVERDELAGLLAAGQGEAYDACLQQLRRGSTFTIYQGVQPASHYERIYHHRDQHTHRMGISTVGVGETVDRLRSLGEEPMRLGSMTVAHPPYHYLFFLSVDFSAVVGCLGVDQRFQSTRDICPHAELACEAVAWAEDDFPGWIRVRLVDAAGRDWFFVDKVPIFTAGVITRETSFPVSVGIRCRILTAGPGRFDAGDLVVRTDVDGVNAEDGTNEFHVRRNQVV</sequence>
<dbReference type="Proteomes" id="UP001501570">
    <property type="component" value="Unassembled WGS sequence"/>
</dbReference>
<organism evidence="2 3">
    <name type="scientific">Rugosimonospora acidiphila</name>
    <dbReference type="NCBI Taxonomy" id="556531"/>
    <lineage>
        <taxon>Bacteria</taxon>
        <taxon>Bacillati</taxon>
        <taxon>Actinomycetota</taxon>
        <taxon>Actinomycetes</taxon>
        <taxon>Micromonosporales</taxon>
        <taxon>Micromonosporaceae</taxon>
        <taxon>Rugosimonospora</taxon>
    </lineage>
</organism>
<dbReference type="EMBL" id="BAABJQ010000029">
    <property type="protein sequence ID" value="GAA5197369.1"/>
    <property type="molecule type" value="Genomic_DNA"/>
</dbReference>
<feature type="region of interest" description="Disordered" evidence="1">
    <location>
        <begin position="1"/>
        <end position="61"/>
    </location>
</feature>
<evidence type="ECO:0000313" key="2">
    <source>
        <dbReference type="EMBL" id="GAA5197369.1"/>
    </source>
</evidence>
<accession>A0ABP9SMJ6</accession>